<evidence type="ECO:0000256" key="8">
    <source>
        <dbReference type="ARBA" id="ARBA00031306"/>
    </source>
</evidence>
<dbReference type="OrthoDB" id="9778595at2"/>
<comment type="catalytic activity">
    <reaction evidence="9 10">
        <text>L-threonyl-[protein] + FAD = FMN-L-threonyl-[protein] + AMP + H(+)</text>
        <dbReference type="Rhea" id="RHEA:36847"/>
        <dbReference type="Rhea" id="RHEA-COMP:11060"/>
        <dbReference type="Rhea" id="RHEA-COMP:11061"/>
        <dbReference type="ChEBI" id="CHEBI:15378"/>
        <dbReference type="ChEBI" id="CHEBI:30013"/>
        <dbReference type="ChEBI" id="CHEBI:57692"/>
        <dbReference type="ChEBI" id="CHEBI:74257"/>
        <dbReference type="ChEBI" id="CHEBI:456215"/>
        <dbReference type="EC" id="2.7.1.180"/>
    </reaction>
</comment>
<evidence type="ECO:0000256" key="10">
    <source>
        <dbReference type="PIRNR" id="PIRNR006268"/>
    </source>
</evidence>
<keyword evidence="4 10" id="KW-0808">Transferase</keyword>
<evidence type="ECO:0000256" key="4">
    <source>
        <dbReference type="ARBA" id="ARBA00022679"/>
    </source>
</evidence>
<keyword evidence="7 10" id="KW-0460">Magnesium</keyword>
<dbReference type="Proteomes" id="UP000066549">
    <property type="component" value="Chromosome"/>
</dbReference>
<dbReference type="GO" id="GO:0046872">
    <property type="term" value="F:metal ion binding"/>
    <property type="evidence" value="ECO:0007669"/>
    <property type="project" value="UniProtKB-UniRule"/>
</dbReference>
<sequence>MLPRQLFKTFFNLLIICLLLLNSSCTKPNFYEKKFLVYGTILEFKFFETPKNIADEAMANIIAQLNELNSIFHPWQNTVIKKFNNNQIANICDDRQIQIIYRASHYEKVTNGFFNPAIGALIEAWGFHTDEIVEKTPDDALIDKIINSRPSLKQLNLNQGCLEKVNHFLQIDLGGMIKGYALDLAKDEYQKLNIKNVLTNFGGNIYAHGQPENRFWEVAIQDPYDQTQLLAKLKLPPGSAIGTSGNYEKYFMHNGKRYSHLINPTNGSAFSNHSSATVFISPQDEVGVKSDVFSKPFYFSSDLKQTQLDMNFNNFFVTDLNRNIYITESMLEKIEWVFEEGKYFVQGI</sequence>
<dbReference type="SUPFAM" id="SSF143631">
    <property type="entry name" value="ApbE-like"/>
    <property type="match status" value="1"/>
</dbReference>
<dbReference type="EMBL" id="CP011002">
    <property type="protein sequence ID" value="AKO65890.1"/>
    <property type="molecule type" value="Genomic_DNA"/>
</dbReference>
<reference evidence="12 13" key="1">
    <citation type="submission" date="2015-03" db="EMBL/GenBank/DDBJ databases">
        <title>Comparative analysis of the OM43 clade including a novel species from Red Sea uncovers genomic and metabolic diversity among marine methylotrophs.</title>
        <authorList>
            <person name="Jimenez-Infante F."/>
            <person name="Ngugi D.K."/>
            <person name="Vinu M."/>
            <person name="Alam I."/>
            <person name="Kamau A."/>
            <person name="Blom J."/>
            <person name="Bajic V.B."/>
            <person name="Stingl U."/>
        </authorList>
    </citation>
    <scope>NUCLEOTIDE SEQUENCE [LARGE SCALE GENOMIC DNA]</scope>
    <source>
        <strain evidence="12 13">MBRSH7</strain>
    </source>
</reference>
<evidence type="ECO:0000313" key="12">
    <source>
        <dbReference type="EMBL" id="AKO65890.1"/>
    </source>
</evidence>
<dbReference type="GO" id="GO:0016740">
    <property type="term" value="F:transferase activity"/>
    <property type="evidence" value="ECO:0007669"/>
    <property type="project" value="UniProtKB-UniRule"/>
</dbReference>
<evidence type="ECO:0000313" key="13">
    <source>
        <dbReference type="Proteomes" id="UP000066549"/>
    </source>
</evidence>
<keyword evidence="6 10" id="KW-0274">FAD</keyword>
<dbReference type="EC" id="2.7.1.180" evidence="1 10"/>
<evidence type="ECO:0000256" key="11">
    <source>
        <dbReference type="PIRSR" id="PIRSR006268-2"/>
    </source>
</evidence>
<gene>
    <name evidence="12" type="ORF">VI33_04025</name>
</gene>
<evidence type="ECO:0000256" key="1">
    <source>
        <dbReference type="ARBA" id="ARBA00011955"/>
    </source>
</evidence>
<evidence type="ECO:0000256" key="9">
    <source>
        <dbReference type="ARBA" id="ARBA00048540"/>
    </source>
</evidence>
<organism evidence="12 13">
    <name type="scientific">Methylophilales bacterium MBRS-H7</name>
    <dbReference type="NCBI Taxonomy" id="1623450"/>
    <lineage>
        <taxon>Bacteria</taxon>
        <taxon>Pseudomonadati</taxon>
        <taxon>Pseudomonadota</taxon>
        <taxon>Betaproteobacteria</taxon>
        <taxon>Nitrosomonadales</taxon>
        <taxon>OM43 clade</taxon>
    </lineage>
</organism>
<comment type="cofactor">
    <cofactor evidence="11">
        <name>Mg(2+)</name>
        <dbReference type="ChEBI" id="CHEBI:18420"/>
    </cofactor>
    <cofactor evidence="11">
        <name>Mn(2+)</name>
        <dbReference type="ChEBI" id="CHEBI:29035"/>
    </cofactor>
    <text evidence="11">Magnesium. Can also use manganese.</text>
</comment>
<dbReference type="PIRSF" id="PIRSF006268">
    <property type="entry name" value="ApbE"/>
    <property type="match status" value="1"/>
</dbReference>
<evidence type="ECO:0000256" key="5">
    <source>
        <dbReference type="ARBA" id="ARBA00022723"/>
    </source>
</evidence>
<keyword evidence="5 10" id="KW-0479">Metal-binding</keyword>
<proteinExistence type="inferred from homology"/>
<evidence type="ECO:0000256" key="6">
    <source>
        <dbReference type="ARBA" id="ARBA00022827"/>
    </source>
</evidence>
<dbReference type="Gene3D" id="3.10.520.10">
    <property type="entry name" value="ApbE-like domains"/>
    <property type="match status" value="1"/>
</dbReference>
<evidence type="ECO:0000256" key="3">
    <source>
        <dbReference type="ARBA" id="ARBA00022630"/>
    </source>
</evidence>
<dbReference type="AlphaFoldDB" id="A0A0H4J1J8"/>
<dbReference type="Pfam" id="PF02424">
    <property type="entry name" value="ApbE"/>
    <property type="match status" value="1"/>
</dbReference>
<feature type="binding site" evidence="11">
    <location>
        <position position="291"/>
    </location>
    <ligand>
        <name>Mg(2+)</name>
        <dbReference type="ChEBI" id="CHEBI:18420"/>
    </ligand>
</feature>
<keyword evidence="13" id="KW-1185">Reference proteome</keyword>
<comment type="similarity">
    <text evidence="10">Belongs to the ApbE family.</text>
</comment>
<evidence type="ECO:0000256" key="7">
    <source>
        <dbReference type="ARBA" id="ARBA00022842"/>
    </source>
</evidence>
<keyword evidence="3 10" id="KW-0285">Flavoprotein</keyword>
<dbReference type="PANTHER" id="PTHR30040">
    <property type="entry name" value="THIAMINE BIOSYNTHESIS LIPOPROTEIN APBE"/>
    <property type="match status" value="1"/>
</dbReference>
<dbReference type="InterPro" id="IPR003374">
    <property type="entry name" value="ApbE-like_sf"/>
</dbReference>
<evidence type="ECO:0000256" key="2">
    <source>
        <dbReference type="ARBA" id="ARBA00016337"/>
    </source>
</evidence>
<name>A0A0H4J1J8_9PROT</name>
<dbReference type="PANTHER" id="PTHR30040:SF2">
    <property type="entry name" value="FAD:PROTEIN FMN TRANSFERASE"/>
    <property type="match status" value="1"/>
</dbReference>
<accession>A0A0H4J1J8</accession>
<protein>
    <recommendedName>
        <fullName evidence="2 10">FAD:protein FMN transferase</fullName>
        <ecNumber evidence="1 10">2.7.1.180</ecNumber>
    </recommendedName>
    <alternativeName>
        <fullName evidence="8 10">Flavin transferase</fullName>
    </alternativeName>
</protein>
<feature type="binding site" evidence="11">
    <location>
        <position position="175"/>
    </location>
    <ligand>
        <name>Mg(2+)</name>
        <dbReference type="ChEBI" id="CHEBI:18420"/>
    </ligand>
</feature>
<dbReference type="InterPro" id="IPR024932">
    <property type="entry name" value="ApbE"/>
</dbReference>